<keyword evidence="3" id="KW-1185">Reference proteome</keyword>
<evidence type="ECO:0000256" key="1">
    <source>
        <dbReference type="SAM" id="MobiDB-lite"/>
    </source>
</evidence>
<proteinExistence type="predicted"/>
<feature type="compositionally biased region" description="Polar residues" evidence="1">
    <location>
        <begin position="202"/>
        <end position="224"/>
    </location>
</feature>
<feature type="compositionally biased region" description="Basic and acidic residues" evidence="1">
    <location>
        <begin position="191"/>
        <end position="201"/>
    </location>
</feature>
<dbReference type="OrthoDB" id="75807at2759"/>
<dbReference type="InParanoid" id="A0A1E7EZQ0"/>
<dbReference type="AlphaFoldDB" id="A0A1E7EZQ0"/>
<dbReference type="KEGG" id="fcy:FRACYDRAFT_245324"/>
<feature type="region of interest" description="Disordered" evidence="1">
    <location>
        <begin position="168"/>
        <end position="224"/>
    </location>
</feature>
<evidence type="ECO:0000313" key="3">
    <source>
        <dbReference type="Proteomes" id="UP000095751"/>
    </source>
</evidence>
<dbReference type="EMBL" id="KV784367">
    <property type="protein sequence ID" value="OEU11478.1"/>
    <property type="molecule type" value="Genomic_DNA"/>
</dbReference>
<feature type="compositionally biased region" description="Polar residues" evidence="1">
    <location>
        <begin position="175"/>
        <end position="190"/>
    </location>
</feature>
<accession>A0A1E7EZQ0</accession>
<sequence length="332" mass="37140">MDLMLSGNQSINQMFCTREIFNTVPSIQNPMPKNALEDLTSCLHYSDNWDPLNNENWDDIYDDPKAVADPSTAIHRVKHGQLEDCYIKHRQYCVNPGNWIITDESCITGWYHSAITIGPEPKPIRIGATLHTVCITEGPLSSYKLYAREWMVCIHSLTHSLLQRGAPMRKRGYGSTPNPTKDITTSSSSVDGRKVRTDSDRQPFTSPTATARGTPQTPVLGNYQSGRNHIPVPVVVRGKRATSYCKYKNCPGLNSAAKRPRTFKSTKYVCEQCTMEKGSNFWLCNSTKEVDGILVKVVDCHIAYHVDMNLYTTTAPPVVTTECSVVSDLTDE</sequence>
<protein>
    <recommendedName>
        <fullName evidence="4">PiggyBac transposable element-derived protein domain-containing protein</fullName>
    </recommendedName>
</protein>
<evidence type="ECO:0008006" key="4">
    <source>
        <dbReference type="Google" id="ProtNLM"/>
    </source>
</evidence>
<evidence type="ECO:0000313" key="2">
    <source>
        <dbReference type="EMBL" id="OEU11478.1"/>
    </source>
</evidence>
<dbReference type="Proteomes" id="UP000095751">
    <property type="component" value="Unassembled WGS sequence"/>
</dbReference>
<reference evidence="2 3" key="1">
    <citation type="submission" date="2016-09" db="EMBL/GenBank/DDBJ databases">
        <title>Extensive genetic diversity and differential bi-allelic expression allows diatom success in the polar Southern Ocean.</title>
        <authorList>
            <consortium name="DOE Joint Genome Institute"/>
            <person name="Mock T."/>
            <person name="Otillar R.P."/>
            <person name="Strauss J."/>
            <person name="Dupont C."/>
            <person name="Frickenhaus S."/>
            <person name="Maumus F."/>
            <person name="Mcmullan M."/>
            <person name="Sanges R."/>
            <person name="Schmutz J."/>
            <person name="Toseland A."/>
            <person name="Valas R."/>
            <person name="Veluchamy A."/>
            <person name="Ward B.J."/>
            <person name="Allen A."/>
            <person name="Barry K."/>
            <person name="Falciatore A."/>
            <person name="Ferrante M."/>
            <person name="Fortunato A.E."/>
            <person name="Gloeckner G."/>
            <person name="Gruber A."/>
            <person name="Hipkin R."/>
            <person name="Janech M."/>
            <person name="Kroth P."/>
            <person name="Leese F."/>
            <person name="Lindquist E."/>
            <person name="Lyon B.R."/>
            <person name="Martin J."/>
            <person name="Mayer C."/>
            <person name="Parker M."/>
            <person name="Quesneville H."/>
            <person name="Raymond J."/>
            <person name="Uhlig C."/>
            <person name="Valentin K.U."/>
            <person name="Worden A.Z."/>
            <person name="Armbrust E.V."/>
            <person name="Bowler C."/>
            <person name="Green B."/>
            <person name="Moulton V."/>
            <person name="Van Oosterhout C."/>
            <person name="Grigoriev I."/>
        </authorList>
    </citation>
    <scope>NUCLEOTIDE SEQUENCE [LARGE SCALE GENOMIC DNA]</scope>
    <source>
        <strain evidence="2 3">CCMP1102</strain>
    </source>
</reference>
<name>A0A1E7EZQ0_9STRA</name>
<gene>
    <name evidence="2" type="ORF">FRACYDRAFT_245324</name>
</gene>
<organism evidence="2 3">
    <name type="scientific">Fragilariopsis cylindrus CCMP1102</name>
    <dbReference type="NCBI Taxonomy" id="635003"/>
    <lineage>
        <taxon>Eukaryota</taxon>
        <taxon>Sar</taxon>
        <taxon>Stramenopiles</taxon>
        <taxon>Ochrophyta</taxon>
        <taxon>Bacillariophyta</taxon>
        <taxon>Bacillariophyceae</taxon>
        <taxon>Bacillariophycidae</taxon>
        <taxon>Bacillariales</taxon>
        <taxon>Bacillariaceae</taxon>
        <taxon>Fragilariopsis</taxon>
    </lineage>
</organism>